<comment type="caution">
    <text evidence="3">The sequence shown here is derived from an EMBL/GenBank/DDBJ whole genome shotgun (WGS) entry which is preliminary data.</text>
</comment>
<name>A0ABT1I6G2_9PSEU</name>
<keyword evidence="1" id="KW-0233">DNA recombination</keyword>
<dbReference type="InterPro" id="IPR011010">
    <property type="entry name" value="DNA_brk_join_enz"/>
</dbReference>
<dbReference type="EMBL" id="JAMTCO010000002">
    <property type="protein sequence ID" value="MCP2268188.1"/>
    <property type="molecule type" value="Genomic_DNA"/>
</dbReference>
<evidence type="ECO:0000313" key="3">
    <source>
        <dbReference type="EMBL" id="MCP2268188.1"/>
    </source>
</evidence>
<organism evidence="3 4">
    <name type="scientific">Actinokineospora diospyrosa</name>
    <dbReference type="NCBI Taxonomy" id="103728"/>
    <lineage>
        <taxon>Bacteria</taxon>
        <taxon>Bacillati</taxon>
        <taxon>Actinomycetota</taxon>
        <taxon>Actinomycetes</taxon>
        <taxon>Pseudonocardiales</taxon>
        <taxon>Pseudonocardiaceae</taxon>
        <taxon>Actinokineospora</taxon>
    </lineage>
</organism>
<dbReference type="InterPro" id="IPR002104">
    <property type="entry name" value="Integrase_catalytic"/>
</dbReference>
<evidence type="ECO:0000313" key="4">
    <source>
        <dbReference type="Proteomes" id="UP001205185"/>
    </source>
</evidence>
<evidence type="ECO:0000256" key="1">
    <source>
        <dbReference type="ARBA" id="ARBA00023172"/>
    </source>
</evidence>
<dbReference type="InterPro" id="IPR013762">
    <property type="entry name" value="Integrase-like_cat_sf"/>
</dbReference>
<proteinExistence type="predicted"/>
<keyword evidence="4" id="KW-1185">Reference proteome</keyword>
<reference evidence="3 4" key="1">
    <citation type="submission" date="2022-06" db="EMBL/GenBank/DDBJ databases">
        <title>Genomic Encyclopedia of Archaeal and Bacterial Type Strains, Phase II (KMG-II): from individual species to whole genera.</title>
        <authorList>
            <person name="Goeker M."/>
        </authorList>
    </citation>
    <scope>NUCLEOTIDE SEQUENCE [LARGE SCALE GENOMIC DNA]</scope>
    <source>
        <strain evidence="3 4">DSM 44255</strain>
    </source>
</reference>
<dbReference type="Proteomes" id="UP001205185">
    <property type="component" value="Unassembled WGS sequence"/>
</dbReference>
<dbReference type="SUPFAM" id="SSF56349">
    <property type="entry name" value="DNA breaking-rejoining enzymes"/>
    <property type="match status" value="1"/>
</dbReference>
<gene>
    <name evidence="3" type="ORF">LV75_000674</name>
</gene>
<dbReference type="PROSITE" id="PS51898">
    <property type="entry name" value="TYR_RECOMBINASE"/>
    <property type="match status" value="1"/>
</dbReference>
<protein>
    <submittedName>
        <fullName evidence="3">Phage integrase family</fullName>
    </submittedName>
</protein>
<evidence type="ECO:0000259" key="2">
    <source>
        <dbReference type="PROSITE" id="PS51898"/>
    </source>
</evidence>
<accession>A0ABT1I6G2</accession>
<dbReference type="Gene3D" id="1.10.443.10">
    <property type="entry name" value="Intergrase catalytic core"/>
    <property type="match status" value="1"/>
</dbReference>
<sequence>MVKSYKVKIWAIEARQGKKSNTYRVAWLVDGERFQETFSTRTLADGFRSSLVSATRKGEAFDTESGLPTSLARKASALSWYDFAIRYADMKWGQSAAKSRAGVADTLATAMPALITGQRGRPDPKVIRRALVGWAYNSSRRDQDMPAEVAEALKWLASNTVEVSALDDVALLRRVLDAISVKMDGEHAGAKTVLRKRAVFHNALEYALELEVLGVNRLSAVKWKVPKTVTAIDKRVVVNPRQGAGLIAAVGAQVVDGQPRRSAGPMLRGYFASMFYAALRPAEAAMLGRTSIRGLPGSGWGELHLSDTAPIAGAAWTDTGERRDRRGLKHRARQQVRVVPSPPPLTAILNQHVEQFGFGADGRLFRSLTGGPVAESTAARVWDNARKAALTEEEYASPTAARPYDLRHACVSTWLAAGVQPAQIAEWAGHSLWVLLQIYASVIAGLEHQARQRIDQALLGLDRGGE</sequence>
<dbReference type="RefSeq" id="WP_253885123.1">
    <property type="nucleotide sequence ID" value="NZ_BAAAVB010000006.1"/>
</dbReference>
<feature type="domain" description="Tyr recombinase" evidence="2">
    <location>
        <begin position="224"/>
        <end position="454"/>
    </location>
</feature>